<sequence length="286" mass="32433">MSGIILSLPVHERPDMVRDQLENIRFFCPEATVVLHVSQGATAPRDEFHRYCDMPNVIINPRSLETVWGHGILHTHIANFEHASELGLDFDKIAMISSNEMLVKPGLAAHIRKYELGAQTEIFDWVTDWHLFKQEMLDDPRVKLFLGKLGLPLFFGGQAEGQFFTRDAFGFMARLYQQVYPMGPCGFVTEEMIPPTIAAYLCLTGKTAALPFTLCDYCLNIKFNSEIVDHVRRENGALMARRIPRTLRSPHVGSSVLNQVFSIKRVPREPCELRSYIRGLEQSPAA</sequence>
<proteinExistence type="predicted"/>
<keyword evidence="2" id="KW-1185">Reference proteome</keyword>
<dbReference type="EMBL" id="JAUOZU010000006">
    <property type="protein sequence ID" value="MDO6963633.1"/>
    <property type="molecule type" value="Genomic_DNA"/>
</dbReference>
<accession>A0ABT8YJ03</accession>
<protein>
    <submittedName>
        <fullName evidence="1">Uncharacterized protein</fullName>
    </submittedName>
</protein>
<reference evidence="1" key="1">
    <citation type="journal article" date="2015" name="Int. J. Syst. Evol. Microbiol.">
        <title>Rhizobium alvei sp. nov., isolated from a freshwater river.</title>
        <authorList>
            <person name="Sheu S.Y."/>
            <person name="Huang H.W."/>
            <person name="Young C.C."/>
            <person name="Chen W.M."/>
        </authorList>
    </citation>
    <scope>NUCLEOTIDE SEQUENCE</scope>
    <source>
        <strain evidence="1">TNR-22</strain>
    </source>
</reference>
<name>A0ABT8YJ03_9HYPH</name>
<evidence type="ECO:0000313" key="1">
    <source>
        <dbReference type="EMBL" id="MDO6963633.1"/>
    </source>
</evidence>
<comment type="caution">
    <text evidence="1">The sequence shown here is derived from an EMBL/GenBank/DDBJ whole genome shotgun (WGS) entry which is preliminary data.</text>
</comment>
<dbReference type="Proteomes" id="UP001174932">
    <property type="component" value="Unassembled WGS sequence"/>
</dbReference>
<evidence type="ECO:0000313" key="2">
    <source>
        <dbReference type="Proteomes" id="UP001174932"/>
    </source>
</evidence>
<reference evidence="1" key="2">
    <citation type="submission" date="2023-07" db="EMBL/GenBank/DDBJ databases">
        <authorList>
            <person name="Shen H."/>
        </authorList>
    </citation>
    <scope>NUCLEOTIDE SEQUENCE</scope>
    <source>
        <strain evidence="1">TNR-22</strain>
    </source>
</reference>
<gene>
    <name evidence="1" type="ORF">Q4481_06670</name>
</gene>
<organism evidence="1 2">
    <name type="scientific">Rhizobium alvei</name>
    <dbReference type="NCBI Taxonomy" id="1132659"/>
    <lineage>
        <taxon>Bacteria</taxon>
        <taxon>Pseudomonadati</taxon>
        <taxon>Pseudomonadota</taxon>
        <taxon>Alphaproteobacteria</taxon>
        <taxon>Hyphomicrobiales</taxon>
        <taxon>Rhizobiaceae</taxon>
        <taxon>Rhizobium/Agrobacterium group</taxon>
        <taxon>Rhizobium</taxon>
    </lineage>
</organism>
<dbReference type="RefSeq" id="WP_304375549.1">
    <property type="nucleotide sequence ID" value="NZ_JAUOZU010000006.1"/>
</dbReference>